<name>K9J172_DESRO</name>
<proteinExistence type="evidence at transcript level"/>
<evidence type="ECO:0000313" key="1">
    <source>
        <dbReference type="EMBL" id="JAA50421.1"/>
    </source>
</evidence>
<dbReference type="EMBL" id="GABZ01003104">
    <property type="protein sequence ID" value="JAA50421.1"/>
    <property type="molecule type" value="mRNA"/>
</dbReference>
<feature type="non-terminal residue" evidence="1">
    <location>
        <position position="1"/>
    </location>
</feature>
<dbReference type="AlphaFoldDB" id="K9J172"/>
<sequence>RPGVVLWIAGLDLSASQWCFNHLSLVSRERACCTVDSHVALTLLNPKPLNEVQRPDVPPYVACLSHGDQLRCSLICNSASDLWECTERTVPAPMTS</sequence>
<organism evidence="1">
    <name type="scientific">Desmodus rotundus</name>
    <name type="common">Vampire bat</name>
    <dbReference type="NCBI Taxonomy" id="9430"/>
    <lineage>
        <taxon>Eukaryota</taxon>
        <taxon>Metazoa</taxon>
        <taxon>Chordata</taxon>
        <taxon>Craniata</taxon>
        <taxon>Vertebrata</taxon>
        <taxon>Euteleostomi</taxon>
        <taxon>Mammalia</taxon>
        <taxon>Eutheria</taxon>
        <taxon>Laurasiatheria</taxon>
        <taxon>Chiroptera</taxon>
        <taxon>Yangochiroptera</taxon>
        <taxon>Phyllostomidae</taxon>
        <taxon>Desmodontinae</taxon>
        <taxon>Desmodus</taxon>
    </lineage>
</organism>
<protein>
    <submittedName>
        <fullName evidence="1">Putative secreted protein</fullName>
    </submittedName>
</protein>
<accession>K9J172</accession>
<reference evidence="1" key="1">
    <citation type="submission" date="2012-11" db="EMBL/GenBank/DDBJ databases">
        <title>The Vampirome: Transcriptome and Proteome Analysis of the Submandibular and Accessory Glands of the Vampire Bat and Vector of Human Rabies, Desmodus rotundus.</title>
        <authorList>
            <person name="Francischetti I.M.B."/>
            <person name="Assumpcao T.C.F."/>
            <person name="Ma D."/>
            <person name="Vicente E.C."/>
            <person name="Ribeiro J.M.C."/>
        </authorList>
    </citation>
    <scope>NUCLEOTIDE SEQUENCE</scope>
    <source>
        <tissue evidence="1">Salivary gland</tissue>
    </source>
</reference>